<feature type="region of interest" description="Disordered" evidence="1">
    <location>
        <begin position="28"/>
        <end position="54"/>
    </location>
</feature>
<dbReference type="Proteomes" id="UP000324222">
    <property type="component" value="Unassembled WGS sequence"/>
</dbReference>
<protein>
    <submittedName>
        <fullName evidence="2">Uncharacterized protein</fullName>
    </submittedName>
</protein>
<evidence type="ECO:0000256" key="1">
    <source>
        <dbReference type="SAM" id="MobiDB-lite"/>
    </source>
</evidence>
<reference evidence="2 3" key="1">
    <citation type="submission" date="2019-05" db="EMBL/GenBank/DDBJ databases">
        <title>Another draft genome of Portunus trituberculatus and its Hox gene families provides insights of decapod evolution.</title>
        <authorList>
            <person name="Jeong J.-H."/>
            <person name="Song I."/>
            <person name="Kim S."/>
            <person name="Choi T."/>
            <person name="Kim D."/>
            <person name="Ryu S."/>
            <person name="Kim W."/>
        </authorList>
    </citation>
    <scope>NUCLEOTIDE SEQUENCE [LARGE SCALE GENOMIC DNA]</scope>
    <source>
        <tissue evidence="2">Muscle</tissue>
    </source>
</reference>
<keyword evidence="3" id="KW-1185">Reference proteome</keyword>
<accession>A0A5B7JMS7</accession>
<organism evidence="2 3">
    <name type="scientific">Portunus trituberculatus</name>
    <name type="common">Swimming crab</name>
    <name type="synonym">Neptunus trituberculatus</name>
    <dbReference type="NCBI Taxonomy" id="210409"/>
    <lineage>
        <taxon>Eukaryota</taxon>
        <taxon>Metazoa</taxon>
        <taxon>Ecdysozoa</taxon>
        <taxon>Arthropoda</taxon>
        <taxon>Crustacea</taxon>
        <taxon>Multicrustacea</taxon>
        <taxon>Malacostraca</taxon>
        <taxon>Eumalacostraca</taxon>
        <taxon>Eucarida</taxon>
        <taxon>Decapoda</taxon>
        <taxon>Pleocyemata</taxon>
        <taxon>Brachyura</taxon>
        <taxon>Eubrachyura</taxon>
        <taxon>Portunoidea</taxon>
        <taxon>Portunidae</taxon>
        <taxon>Portuninae</taxon>
        <taxon>Portunus</taxon>
    </lineage>
</organism>
<dbReference type="EMBL" id="VSRR010109829">
    <property type="protein sequence ID" value="MPC97402.1"/>
    <property type="molecule type" value="Genomic_DNA"/>
</dbReference>
<sequence>MSAQEHGGTREISLWIIRNTWINISRPSSGITERGTRAAAAGETGTGTGTGWGRRGWRGVSCAGVLGFGSWSVR</sequence>
<evidence type="ECO:0000313" key="2">
    <source>
        <dbReference type="EMBL" id="MPC97402.1"/>
    </source>
</evidence>
<name>A0A5B7JMS7_PORTR</name>
<dbReference type="AlphaFoldDB" id="A0A5B7JMS7"/>
<feature type="compositionally biased region" description="Gly residues" evidence="1">
    <location>
        <begin position="44"/>
        <end position="54"/>
    </location>
</feature>
<evidence type="ECO:0000313" key="3">
    <source>
        <dbReference type="Proteomes" id="UP000324222"/>
    </source>
</evidence>
<gene>
    <name evidence="2" type="ORF">E2C01_092717</name>
</gene>
<comment type="caution">
    <text evidence="2">The sequence shown here is derived from an EMBL/GenBank/DDBJ whole genome shotgun (WGS) entry which is preliminary data.</text>
</comment>
<proteinExistence type="predicted"/>